<feature type="signal peptide" evidence="2">
    <location>
        <begin position="1"/>
        <end position="33"/>
    </location>
</feature>
<evidence type="ECO:0000256" key="2">
    <source>
        <dbReference type="SAM" id="SignalP"/>
    </source>
</evidence>
<keyword evidence="4" id="KW-1185">Reference proteome</keyword>
<feature type="region of interest" description="Disordered" evidence="1">
    <location>
        <begin position="79"/>
        <end position="110"/>
    </location>
</feature>
<proteinExistence type="predicted"/>
<feature type="chain" id="PRO_5002697913" description="Lipoprotein" evidence="2">
    <location>
        <begin position="34"/>
        <end position="307"/>
    </location>
</feature>
<reference evidence="3 4" key="1">
    <citation type="submission" date="2007-06" db="EMBL/GenBank/DDBJ databases">
        <authorList>
            <person name="Shimkets L."/>
            <person name="Ferriera S."/>
            <person name="Johnson J."/>
            <person name="Kravitz S."/>
            <person name="Beeson K."/>
            <person name="Sutton G."/>
            <person name="Rogers Y.-H."/>
            <person name="Friedman R."/>
            <person name="Frazier M."/>
            <person name="Venter J.C."/>
        </authorList>
    </citation>
    <scope>NUCLEOTIDE SEQUENCE [LARGE SCALE GENOMIC DNA]</scope>
    <source>
        <strain evidence="3 4">SIR-1</strain>
    </source>
</reference>
<comment type="caution">
    <text evidence="3">The sequence shown here is derived from an EMBL/GenBank/DDBJ whole genome shotgun (WGS) entry which is preliminary data.</text>
</comment>
<gene>
    <name evidence="3" type="ORF">PPSIR1_17965</name>
</gene>
<dbReference type="STRING" id="391625.PPSIR1_17965"/>
<feature type="compositionally biased region" description="Acidic residues" evidence="1">
    <location>
        <begin position="79"/>
        <end position="92"/>
    </location>
</feature>
<name>A6GJ90_9BACT</name>
<accession>A6GJ90</accession>
<organism evidence="3 4">
    <name type="scientific">Plesiocystis pacifica SIR-1</name>
    <dbReference type="NCBI Taxonomy" id="391625"/>
    <lineage>
        <taxon>Bacteria</taxon>
        <taxon>Pseudomonadati</taxon>
        <taxon>Myxococcota</taxon>
        <taxon>Polyangia</taxon>
        <taxon>Nannocystales</taxon>
        <taxon>Nannocystaceae</taxon>
        <taxon>Plesiocystis</taxon>
    </lineage>
</organism>
<keyword evidence="2" id="KW-0732">Signal</keyword>
<evidence type="ECO:0000313" key="4">
    <source>
        <dbReference type="Proteomes" id="UP000005801"/>
    </source>
</evidence>
<feature type="compositionally biased region" description="Low complexity" evidence="1">
    <location>
        <begin position="93"/>
        <end position="106"/>
    </location>
</feature>
<protein>
    <recommendedName>
        <fullName evidence="5">Lipoprotein</fullName>
    </recommendedName>
</protein>
<evidence type="ECO:0000256" key="1">
    <source>
        <dbReference type="SAM" id="MobiDB-lite"/>
    </source>
</evidence>
<sequence>MEPAQVMSRTRSQRQVRTLLSAALGLSSGLVLSACGAPAASDCAFGTLGCACFEGELCLEGLSCYSGICVDVEAGEDESSGLDEVSDTDDSTGADSDGSTTSEDTGPGADPCGSGSELILYAQGSISSSDVGIFSGIATDYGDARVELADDFVIPPTEQCWCITRVRAVGFYGNGAAPPSPPMVAIEFFSHHEVGVPQAEPSHGATVQAMDPMNDGVLDMTLSPGVVLEAGTHWLSVGAIVPIDTHRWHWRLYDSPFGFMAAARDAQQLFFQGSCQSWTPASGCYNNLDDAHMQFQIHGIIGGEGCR</sequence>
<evidence type="ECO:0008006" key="5">
    <source>
        <dbReference type="Google" id="ProtNLM"/>
    </source>
</evidence>
<dbReference type="AlphaFoldDB" id="A6GJ90"/>
<dbReference type="EMBL" id="ABCS01000151">
    <property type="protein sequence ID" value="EDM74066.1"/>
    <property type="molecule type" value="Genomic_DNA"/>
</dbReference>
<evidence type="ECO:0000313" key="3">
    <source>
        <dbReference type="EMBL" id="EDM74066.1"/>
    </source>
</evidence>
<dbReference type="Proteomes" id="UP000005801">
    <property type="component" value="Unassembled WGS sequence"/>
</dbReference>